<gene>
    <name evidence="1" type="ORF">ACJRO7_001888</name>
</gene>
<sequence length="93" mass="9883">MFCSTAATTTMSRVLLFLVVFWALFTGFDGRILHAALPATSGNEMNSGHRHTFHAADGGHELYVSTRIPVLLDRAAPEGLGQAAPGGPNAHHN</sequence>
<keyword evidence="2" id="KW-1185">Reference proteome</keyword>
<evidence type="ECO:0008006" key="3">
    <source>
        <dbReference type="Google" id="ProtNLM"/>
    </source>
</evidence>
<comment type="caution">
    <text evidence="1">The sequence shown here is derived from an EMBL/GenBank/DDBJ whole genome shotgun (WGS) entry which is preliminary data.</text>
</comment>
<dbReference type="EMBL" id="JBJKBG010000001">
    <property type="protein sequence ID" value="KAL3754699.1"/>
    <property type="molecule type" value="Genomic_DNA"/>
</dbReference>
<organism evidence="1 2">
    <name type="scientific">Eucalyptus globulus</name>
    <name type="common">Tasmanian blue gum</name>
    <dbReference type="NCBI Taxonomy" id="34317"/>
    <lineage>
        <taxon>Eukaryota</taxon>
        <taxon>Viridiplantae</taxon>
        <taxon>Streptophyta</taxon>
        <taxon>Embryophyta</taxon>
        <taxon>Tracheophyta</taxon>
        <taxon>Spermatophyta</taxon>
        <taxon>Magnoliopsida</taxon>
        <taxon>eudicotyledons</taxon>
        <taxon>Gunneridae</taxon>
        <taxon>Pentapetalae</taxon>
        <taxon>rosids</taxon>
        <taxon>malvids</taxon>
        <taxon>Myrtales</taxon>
        <taxon>Myrtaceae</taxon>
        <taxon>Myrtoideae</taxon>
        <taxon>Eucalypteae</taxon>
        <taxon>Eucalyptus</taxon>
    </lineage>
</organism>
<evidence type="ECO:0000313" key="2">
    <source>
        <dbReference type="Proteomes" id="UP001634007"/>
    </source>
</evidence>
<accession>A0ABD3LSF0</accession>
<dbReference type="AlphaFoldDB" id="A0ABD3LSF0"/>
<protein>
    <recommendedName>
        <fullName evidence="3">Secreted protein</fullName>
    </recommendedName>
</protein>
<proteinExistence type="predicted"/>
<evidence type="ECO:0000313" key="1">
    <source>
        <dbReference type="EMBL" id="KAL3754699.1"/>
    </source>
</evidence>
<dbReference type="Proteomes" id="UP001634007">
    <property type="component" value="Unassembled WGS sequence"/>
</dbReference>
<name>A0ABD3LSF0_EUCGL</name>
<reference evidence="1 2" key="1">
    <citation type="submission" date="2024-11" db="EMBL/GenBank/DDBJ databases">
        <title>Chromosome-level genome assembly of Eucalyptus globulus Labill. provides insights into its genome evolution.</title>
        <authorList>
            <person name="Li X."/>
        </authorList>
    </citation>
    <scope>NUCLEOTIDE SEQUENCE [LARGE SCALE GENOMIC DNA]</scope>
    <source>
        <strain evidence="1">CL2024</strain>
        <tissue evidence="1">Fresh tender leaves</tissue>
    </source>
</reference>